<feature type="transmembrane region" description="Helical" evidence="1">
    <location>
        <begin position="114"/>
        <end position="134"/>
    </location>
</feature>
<accession>A0A9X0A0R5</accession>
<keyword evidence="1" id="KW-0472">Membrane</keyword>
<feature type="transmembrane region" description="Helical" evidence="1">
    <location>
        <begin position="21"/>
        <end position="40"/>
    </location>
</feature>
<evidence type="ECO:0000256" key="1">
    <source>
        <dbReference type="SAM" id="Phobius"/>
    </source>
</evidence>
<dbReference type="OrthoDB" id="167398at2759"/>
<keyword evidence="1" id="KW-0812">Transmembrane</keyword>
<protein>
    <submittedName>
        <fullName evidence="2">Uncharacterized protein</fullName>
    </submittedName>
</protein>
<sequence>MAKPMRFRKSLHRILGILRSFLGPTIISAVAVGSVSAFLLQVQILPSVSLSICHIRGSLTRSLAVYLDAYWTETFGSQGMRSCDHYFGRFSTNYSLNFTDLNFASYPNQEPLELFFTSVAGLTGILMTLLCLLWRASYEMFWYTHHLFIVFFLLLFVHGFGGVIKTPSKPGHPLTRM</sequence>
<dbReference type="AlphaFoldDB" id="A0A9X0A0R5"/>
<organism evidence="2 3">
    <name type="scientific">Desmophyllum pertusum</name>
    <dbReference type="NCBI Taxonomy" id="174260"/>
    <lineage>
        <taxon>Eukaryota</taxon>
        <taxon>Metazoa</taxon>
        <taxon>Cnidaria</taxon>
        <taxon>Anthozoa</taxon>
        <taxon>Hexacorallia</taxon>
        <taxon>Scleractinia</taxon>
        <taxon>Caryophylliina</taxon>
        <taxon>Caryophylliidae</taxon>
        <taxon>Desmophyllum</taxon>
    </lineage>
</organism>
<dbReference type="Proteomes" id="UP001163046">
    <property type="component" value="Unassembled WGS sequence"/>
</dbReference>
<keyword evidence="1" id="KW-1133">Transmembrane helix</keyword>
<comment type="caution">
    <text evidence="2">The sequence shown here is derived from an EMBL/GenBank/DDBJ whole genome shotgun (WGS) entry which is preliminary data.</text>
</comment>
<proteinExistence type="predicted"/>
<evidence type="ECO:0000313" key="3">
    <source>
        <dbReference type="Proteomes" id="UP001163046"/>
    </source>
</evidence>
<evidence type="ECO:0000313" key="2">
    <source>
        <dbReference type="EMBL" id="KAJ7391356.1"/>
    </source>
</evidence>
<feature type="transmembrane region" description="Helical" evidence="1">
    <location>
        <begin position="146"/>
        <end position="164"/>
    </location>
</feature>
<gene>
    <name evidence="2" type="ORF">OS493_018399</name>
</gene>
<dbReference type="EMBL" id="MU825406">
    <property type="protein sequence ID" value="KAJ7391356.1"/>
    <property type="molecule type" value="Genomic_DNA"/>
</dbReference>
<reference evidence="2" key="1">
    <citation type="submission" date="2023-01" db="EMBL/GenBank/DDBJ databases">
        <title>Genome assembly of the deep-sea coral Lophelia pertusa.</title>
        <authorList>
            <person name="Herrera S."/>
            <person name="Cordes E."/>
        </authorList>
    </citation>
    <scope>NUCLEOTIDE SEQUENCE</scope>
    <source>
        <strain evidence="2">USNM1676648</strain>
        <tissue evidence="2">Polyp</tissue>
    </source>
</reference>
<name>A0A9X0A0R5_9CNID</name>
<keyword evidence="3" id="KW-1185">Reference proteome</keyword>